<keyword evidence="6" id="KW-1185">Reference proteome</keyword>
<dbReference type="AlphaFoldDB" id="A0A1R3IUH7"/>
<feature type="repeat" description="PPR" evidence="3">
    <location>
        <begin position="229"/>
        <end position="263"/>
    </location>
</feature>
<dbReference type="InterPro" id="IPR011990">
    <property type="entry name" value="TPR-like_helical_dom_sf"/>
</dbReference>
<dbReference type="PANTHER" id="PTHR47939">
    <property type="entry name" value="MEMBRANE-ASSOCIATED SALT-INDUCIBLE PROTEIN-LIKE"/>
    <property type="match status" value="1"/>
</dbReference>
<feature type="repeat" description="PPR" evidence="3">
    <location>
        <begin position="644"/>
        <end position="678"/>
    </location>
</feature>
<feature type="repeat" description="PPR" evidence="3">
    <location>
        <begin position="365"/>
        <end position="399"/>
    </location>
</feature>
<dbReference type="InterPro" id="IPR050667">
    <property type="entry name" value="PPR-containing_protein"/>
</dbReference>
<keyword evidence="2" id="KW-0677">Repeat</keyword>
<dbReference type="PANTHER" id="PTHR47939:SF13">
    <property type="entry name" value="OS03G0201400 PROTEIN"/>
    <property type="match status" value="1"/>
</dbReference>
<dbReference type="PROSITE" id="PS51375">
    <property type="entry name" value="PPR"/>
    <property type="match status" value="8"/>
</dbReference>
<feature type="repeat" description="PPR" evidence="3">
    <location>
        <begin position="469"/>
        <end position="503"/>
    </location>
</feature>
<proteinExistence type="inferred from homology"/>
<organism evidence="5 6">
    <name type="scientific">Corchorus capsularis</name>
    <name type="common">Jute</name>
    <dbReference type="NCBI Taxonomy" id="210143"/>
    <lineage>
        <taxon>Eukaryota</taxon>
        <taxon>Viridiplantae</taxon>
        <taxon>Streptophyta</taxon>
        <taxon>Embryophyta</taxon>
        <taxon>Tracheophyta</taxon>
        <taxon>Spermatophyta</taxon>
        <taxon>Magnoliopsida</taxon>
        <taxon>eudicotyledons</taxon>
        <taxon>Gunneridae</taxon>
        <taxon>Pentapetalae</taxon>
        <taxon>rosids</taxon>
        <taxon>malvids</taxon>
        <taxon>Malvales</taxon>
        <taxon>Malvaceae</taxon>
        <taxon>Grewioideae</taxon>
        <taxon>Apeibeae</taxon>
        <taxon>Corchorus</taxon>
    </lineage>
</organism>
<evidence type="ECO:0000256" key="3">
    <source>
        <dbReference type="PROSITE-ProRule" id="PRU00708"/>
    </source>
</evidence>
<dbReference type="OMA" id="LIQESCM"/>
<protein>
    <recommendedName>
        <fullName evidence="4">Essential protein Yae1 N-terminal domain-containing protein</fullName>
    </recommendedName>
</protein>
<dbReference type="NCBIfam" id="TIGR00756">
    <property type="entry name" value="PPR"/>
    <property type="match status" value="5"/>
</dbReference>
<feature type="repeat" description="PPR" evidence="3">
    <location>
        <begin position="264"/>
        <end position="298"/>
    </location>
</feature>
<evidence type="ECO:0000256" key="2">
    <source>
        <dbReference type="ARBA" id="ARBA00022737"/>
    </source>
</evidence>
<evidence type="ECO:0000313" key="5">
    <source>
        <dbReference type="EMBL" id="OMO86238.1"/>
    </source>
</evidence>
<dbReference type="InterPro" id="IPR019191">
    <property type="entry name" value="Essential_protein_Yae1_N"/>
</dbReference>
<dbReference type="Gene3D" id="1.25.40.10">
    <property type="entry name" value="Tetratricopeptide repeat domain"/>
    <property type="match status" value="4"/>
</dbReference>
<evidence type="ECO:0000259" key="4">
    <source>
        <dbReference type="Pfam" id="PF09811"/>
    </source>
</evidence>
<dbReference type="Gramene" id="OMO86238">
    <property type="protein sequence ID" value="OMO86238"/>
    <property type="gene ID" value="CCACVL1_09705"/>
</dbReference>
<dbReference type="EMBL" id="AWWV01009493">
    <property type="protein sequence ID" value="OMO86238.1"/>
    <property type="molecule type" value="Genomic_DNA"/>
</dbReference>
<feature type="domain" description="Essential protein Yae1 N-terminal" evidence="4">
    <location>
        <begin position="780"/>
        <end position="818"/>
    </location>
</feature>
<accession>A0A1R3IUH7</accession>
<dbReference type="Proteomes" id="UP000188268">
    <property type="component" value="Unassembled WGS sequence"/>
</dbReference>
<name>A0A1R3IUH7_COCAP</name>
<dbReference type="InterPro" id="IPR002885">
    <property type="entry name" value="PPR_rpt"/>
</dbReference>
<reference evidence="5 6" key="1">
    <citation type="submission" date="2013-09" db="EMBL/GenBank/DDBJ databases">
        <title>Corchorus capsularis genome sequencing.</title>
        <authorList>
            <person name="Alam M."/>
            <person name="Haque M.S."/>
            <person name="Islam M.S."/>
            <person name="Emdad E.M."/>
            <person name="Islam M.M."/>
            <person name="Ahmed B."/>
            <person name="Halim A."/>
            <person name="Hossen Q.M.M."/>
            <person name="Hossain M.Z."/>
            <person name="Ahmed R."/>
            <person name="Khan M.M."/>
            <person name="Islam R."/>
            <person name="Rashid M.M."/>
            <person name="Khan S.A."/>
            <person name="Rahman M.S."/>
            <person name="Alam M."/>
        </authorList>
    </citation>
    <scope>NUCLEOTIDE SEQUENCE [LARGE SCALE GENOMIC DNA]</scope>
    <source>
        <strain evidence="6">cv. CVL-1</strain>
        <tissue evidence="5">Whole seedling</tissue>
    </source>
</reference>
<comment type="similarity">
    <text evidence="1">Belongs to the PPR family. P subfamily.</text>
</comment>
<feature type="repeat" description="PPR" evidence="3">
    <location>
        <begin position="194"/>
        <end position="228"/>
    </location>
</feature>
<evidence type="ECO:0000313" key="6">
    <source>
        <dbReference type="Proteomes" id="UP000188268"/>
    </source>
</evidence>
<feature type="repeat" description="PPR" evidence="3">
    <location>
        <begin position="158"/>
        <end position="193"/>
    </location>
</feature>
<comment type="caution">
    <text evidence="5">The sequence shown here is derived from an EMBL/GenBank/DDBJ whole genome shotgun (WGS) entry which is preliminary data.</text>
</comment>
<dbReference type="Pfam" id="PF09811">
    <property type="entry name" value="Yae1_N"/>
    <property type="match status" value="1"/>
</dbReference>
<dbReference type="Pfam" id="PF13041">
    <property type="entry name" value="PPR_2"/>
    <property type="match status" value="2"/>
</dbReference>
<sequence length="895" mass="101153">MVLKLSTLKFPFKLSPCRNLPARYFSTTTLQLDLQPHPNPDDFQSKIQFLRNNLYPDSLLRVLDQTQDLNSALNIFKWAALQKRFNHTADTYYHLILKLGFAGNIKELDNFCLNLARDKCVGAEEAFASLIDTFVKRSCLNEATRVLVRTISGGYTPSINVFNHLLGALVSQKTDFQQVLFVYKEMVKAGVLPTVDTLNSLLEVLFETNRVELGLDQFRRMNKKRCTPNARTFEIVIKGLIVNGKLNDAVLILHEMLDLGCRPDLSFYTCILPLMCQENKLEEGIQLFRLMRASNLVPDSLICRHLIRCLCINLHLDDATNILREIIEIGENPPVDSFVDIVNAFCEGESFSEAIHFLENNSADLTSPYNSLLDGCCKAGNFFLGKSQLDKMSERGIADCDSWNILIRWVCENVGIKKAYELLGSMIVRSLVPDSGTYAALLLGNCKLNKYEEALELFYYTRSKFWVLDSICYSRLVEGLCRLEKIKEAVEVYSYMSKSGCSLEVTTFNMLIRAICDVGKVDEAIKLRQLAYHSGTSCSTLTYTTIMLALHKSQRAKDVLVILSQMLIGGCDVHAEAYCILIRSMTTLNRFKDCAFFLKLMLDEGLIPDSETLHDLFSCLASHSQLHLVSKDIDKIISRSENLDSAIYSLLIEGLWKEGCKSEAHLLLDLMLERGLVPDATIHTLLIGSNVKEVTSSGTTMYANSMEEDNPQNCRCCVHSHPQEDQNYIILSQLHGSDVHICNRTAFSGIVVMRDSSAMDSFEDIFDSSLKLEETHYQEGYKEGYNHGIETGREEARQVGLRTGSETGEELGFYKGCVDVWKSAIRIDPTRFSARVQKGIKQMEEFIGKYPVTDPESESVEEIMDALRLKFRVIRAALGVKLEYDGYPKPKDIEF</sequence>
<dbReference type="OrthoDB" id="185373at2759"/>
<evidence type="ECO:0000256" key="1">
    <source>
        <dbReference type="ARBA" id="ARBA00007626"/>
    </source>
</evidence>
<dbReference type="Pfam" id="PF01535">
    <property type="entry name" value="PPR"/>
    <property type="match status" value="4"/>
</dbReference>
<gene>
    <name evidence="5" type="ORF">CCACVL1_09705</name>
</gene>
<feature type="repeat" description="PPR" evidence="3">
    <location>
        <begin position="504"/>
        <end position="538"/>
    </location>
</feature>